<keyword evidence="1" id="KW-0175">Coiled coil</keyword>
<name>A0A1G8R790_9BACI</name>
<evidence type="ECO:0008006" key="5">
    <source>
        <dbReference type="Google" id="ProtNLM"/>
    </source>
</evidence>
<dbReference type="RefSeq" id="WP_170032378.1">
    <property type="nucleotide sequence ID" value="NZ_FNDU01000025.1"/>
</dbReference>
<evidence type="ECO:0000256" key="1">
    <source>
        <dbReference type="SAM" id="Coils"/>
    </source>
</evidence>
<accession>A0A1G8R790</accession>
<keyword evidence="2" id="KW-0812">Transmembrane</keyword>
<dbReference type="Proteomes" id="UP000199017">
    <property type="component" value="Unassembled WGS sequence"/>
</dbReference>
<evidence type="ECO:0000256" key="2">
    <source>
        <dbReference type="SAM" id="Phobius"/>
    </source>
</evidence>
<evidence type="ECO:0000313" key="3">
    <source>
        <dbReference type="EMBL" id="SDJ12856.1"/>
    </source>
</evidence>
<dbReference type="AlphaFoldDB" id="A0A1G8R790"/>
<keyword evidence="2" id="KW-0472">Membrane</keyword>
<feature type="transmembrane region" description="Helical" evidence="2">
    <location>
        <begin position="6"/>
        <end position="23"/>
    </location>
</feature>
<organism evidence="3 4">
    <name type="scientific">Alteribacillus bidgolensis</name>
    <dbReference type="NCBI Taxonomy" id="930129"/>
    <lineage>
        <taxon>Bacteria</taxon>
        <taxon>Bacillati</taxon>
        <taxon>Bacillota</taxon>
        <taxon>Bacilli</taxon>
        <taxon>Bacillales</taxon>
        <taxon>Bacillaceae</taxon>
        <taxon>Alteribacillus</taxon>
    </lineage>
</organism>
<evidence type="ECO:0000313" key="4">
    <source>
        <dbReference type="Proteomes" id="UP000199017"/>
    </source>
</evidence>
<keyword evidence="4" id="KW-1185">Reference proteome</keyword>
<feature type="coiled-coil region" evidence="1">
    <location>
        <begin position="39"/>
        <end position="66"/>
    </location>
</feature>
<sequence>MEQWLYYLALLACPVMLIVMFWMMKGMMNYEKDCSSSSNADLEKSMHDLSEKNKQLTAEIENLKKNSR</sequence>
<reference evidence="3 4" key="1">
    <citation type="submission" date="2016-10" db="EMBL/GenBank/DDBJ databases">
        <authorList>
            <person name="de Groot N.N."/>
        </authorList>
    </citation>
    <scope>NUCLEOTIDE SEQUENCE [LARGE SCALE GENOMIC DNA]</scope>
    <source>
        <strain evidence="4">P4B,CCM 7963,CECT 7998,DSM 25260,IBRC-M 10614,KCTC 13821</strain>
    </source>
</reference>
<keyword evidence="2" id="KW-1133">Transmembrane helix</keyword>
<gene>
    <name evidence="3" type="ORF">SAMN05216352_12522</name>
</gene>
<dbReference type="EMBL" id="FNDU01000025">
    <property type="protein sequence ID" value="SDJ12856.1"/>
    <property type="molecule type" value="Genomic_DNA"/>
</dbReference>
<dbReference type="InterPro" id="IPR021682">
    <property type="entry name" value="DUF2933"/>
</dbReference>
<proteinExistence type="predicted"/>
<protein>
    <recommendedName>
        <fullName evidence="5">DUF2933 domain-containing protein</fullName>
    </recommendedName>
</protein>
<dbReference type="Pfam" id="PF11666">
    <property type="entry name" value="DUF2933"/>
    <property type="match status" value="1"/>
</dbReference>